<gene>
    <name evidence="9" type="ORF">B7Z12_10510</name>
</gene>
<dbReference type="PANTHER" id="PTHR43531:SF11">
    <property type="entry name" value="METHYL-ACCEPTING CHEMOTAXIS PROTEIN 3"/>
    <property type="match status" value="1"/>
</dbReference>
<comment type="caution">
    <text evidence="9">The sequence shown here is derived from an EMBL/GenBank/DDBJ whole genome shotgun (WGS) entry which is preliminary data.</text>
</comment>
<evidence type="ECO:0000259" key="8">
    <source>
        <dbReference type="PROSITE" id="PS50885"/>
    </source>
</evidence>
<evidence type="ECO:0000256" key="3">
    <source>
        <dbReference type="ARBA" id="ARBA00029447"/>
    </source>
</evidence>
<accession>A0A258D6I8</accession>
<dbReference type="InterPro" id="IPR004089">
    <property type="entry name" value="MCPsignal_dom"/>
</dbReference>
<dbReference type="Proteomes" id="UP000215616">
    <property type="component" value="Unassembled WGS sequence"/>
</dbReference>
<keyword evidence="6" id="KW-0472">Membrane</keyword>
<dbReference type="InterPro" id="IPR003660">
    <property type="entry name" value="HAMP_dom"/>
</dbReference>
<feature type="domain" description="Methyl-accepting transducer" evidence="7">
    <location>
        <begin position="476"/>
        <end position="705"/>
    </location>
</feature>
<sequence length="734" mass="77450">MPLLKTKSLRVVLALTVGALLMATGLGITLTGWTMIQGDARRQAEVEARALLQGYAEAIAKDIGGPVTHAHAGAAAVEAMVANPGAADRDLVGRAVRRMIEARTDAVGMAVAFEPNALDGRDAQFLTHPHADQTGRYVPYFFWTPERTIGLEKLIMTAEGGIDGWYTKPLAQNRDLITPPYVYPVNGKDVPMTSAVAIIRRNGDPIGVVTADVSLAAIVDRTASLTPFGAGKVMVVGGDNLWVAQADKTQLAKPMTDAGLVALSGRARKDGFAIEISGGQLRAAVPAKIPGVADVWTVLLEAPMSAVMASANRALALMAVAGLAFVAIALALTWVVAGRIVAPVQKMTGYMGGLAAGDYEKDTPFVERGDEIGGMARSVKVFRDALLERRRIRLSEEEARQAADSERRSRDEAGRREAHEREQVMNALAEGLSKLSAGDLVWRIDTPFPPAFESLRANFNAAMSDLEKTIAVLAQSAESVRAGSAEVSAAADDLARRTEQQAASIEETAAALDEVTSTVRQAAAGADQARKTVAASREATEASRRIVTDAVAAMREIETSSRSISQIIGVIDEIAFQTNLLALNAGVEAARAGEAGRGFAVVAQEVRGLAQRSADAAKEIKGLISTSTQQVEQGVGLIDRAGEALEGVTRQAAEINELVAAIAASARDQASSLSEVNSAVNLMDQNTQQNAAMVEQTNAAGQNLANEAERLGQAVSRFRHVGEAGTPHRRRHAA</sequence>
<dbReference type="FunFam" id="1.10.287.950:FF:000001">
    <property type="entry name" value="Methyl-accepting chemotaxis sensory transducer"/>
    <property type="match status" value="1"/>
</dbReference>
<evidence type="ECO:0000256" key="1">
    <source>
        <dbReference type="ARBA" id="ARBA00004370"/>
    </source>
</evidence>
<dbReference type="AlphaFoldDB" id="A0A258D6I8"/>
<evidence type="ECO:0000313" key="10">
    <source>
        <dbReference type="Proteomes" id="UP000215616"/>
    </source>
</evidence>
<feature type="region of interest" description="Disordered" evidence="5">
    <location>
        <begin position="397"/>
        <end position="420"/>
    </location>
</feature>
<evidence type="ECO:0000256" key="6">
    <source>
        <dbReference type="SAM" id="Phobius"/>
    </source>
</evidence>
<comment type="similarity">
    <text evidence="3">Belongs to the methyl-accepting chemotaxis (MCP) protein family.</text>
</comment>
<dbReference type="GO" id="GO:0007165">
    <property type="term" value="P:signal transduction"/>
    <property type="evidence" value="ECO:0007669"/>
    <property type="project" value="UniProtKB-KW"/>
</dbReference>
<dbReference type="GO" id="GO:0004888">
    <property type="term" value="F:transmembrane signaling receptor activity"/>
    <property type="evidence" value="ECO:0007669"/>
    <property type="project" value="InterPro"/>
</dbReference>
<evidence type="ECO:0000256" key="5">
    <source>
        <dbReference type="SAM" id="MobiDB-lite"/>
    </source>
</evidence>
<dbReference type="CDD" id="cd12913">
    <property type="entry name" value="PDC1_MCP_like"/>
    <property type="match status" value="1"/>
</dbReference>
<evidence type="ECO:0008006" key="11">
    <source>
        <dbReference type="Google" id="ProtNLM"/>
    </source>
</evidence>
<protein>
    <recommendedName>
        <fullName evidence="11">Chemotaxis protein</fullName>
    </recommendedName>
</protein>
<dbReference type="InterPro" id="IPR051310">
    <property type="entry name" value="MCP_chemotaxis"/>
</dbReference>
<name>A0A258D6I8_CAUVI</name>
<comment type="subcellular location">
    <subcellularLocation>
        <location evidence="1">Membrane</location>
    </subcellularLocation>
</comment>
<dbReference type="CDD" id="cd06225">
    <property type="entry name" value="HAMP"/>
    <property type="match status" value="1"/>
</dbReference>
<dbReference type="Pfam" id="PF00015">
    <property type="entry name" value="MCPsignal"/>
    <property type="match status" value="1"/>
</dbReference>
<dbReference type="PRINTS" id="PR00260">
    <property type="entry name" value="CHEMTRNSDUCR"/>
</dbReference>
<feature type="domain" description="HAMP" evidence="8">
    <location>
        <begin position="338"/>
        <end position="391"/>
    </location>
</feature>
<dbReference type="SMART" id="SM00304">
    <property type="entry name" value="HAMP"/>
    <property type="match status" value="2"/>
</dbReference>
<dbReference type="SUPFAM" id="SSF58104">
    <property type="entry name" value="Methyl-accepting chemotaxis protein (MCP) signaling domain"/>
    <property type="match status" value="1"/>
</dbReference>
<reference evidence="9 10" key="1">
    <citation type="submission" date="2017-03" db="EMBL/GenBank/DDBJ databases">
        <title>Lifting the veil on microbial sulfur biogeochemistry in mining wastewaters.</title>
        <authorList>
            <person name="Kantor R.S."/>
            <person name="Colenbrander Nelson T."/>
            <person name="Marshall S."/>
            <person name="Bennett D."/>
            <person name="Apte S."/>
            <person name="Camacho D."/>
            <person name="Thomas B.C."/>
            <person name="Warren L.A."/>
            <person name="Banfield J.F."/>
        </authorList>
    </citation>
    <scope>NUCLEOTIDE SEQUENCE [LARGE SCALE GENOMIC DNA]</scope>
    <source>
        <strain evidence="9">32-67-7</strain>
    </source>
</reference>
<dbReference type="EMBL" id="NCDQ01000152">
    <property type="protein sequence ID" value="OYX03216.1"/>
    <property type="molecule type" value="Genomic_DNA"/>
</dbReference>
<organism evidence="9 10">
    <name type="scientific">Caulobacter vibrioides</name>
    <name type="common">Caulobacter crescentus</name>
    <dbReference type="NCBI Taxonomy" id="155892"/>
    <lineage>
        <taxon>Bacteria</taxon>
        <taxon>Pseudomonadati</taxon>
        <taxon>Pseudomonadota</taxon>
        <taxon>Alphaproteobacteria</taxon>
        <taxon>Caulobacterales</taxon>
        <taxon>Caulobacteraceae</taxon>
        <taxon>Caulobacter</taxon>
    </lineage>
</organism>
<dbReference type="GO" id="GO:0006935">
    <property type="term" value="P:chemotaxis"/>
    <property type="evidence" value="ECO:0007669"/>
    <property type="project" value="UniProtKB-KW"/>
</dbReference>
<dbReference type="Gene3D" id="6.10.340.10">
    <property type="match status" value="1"/>
</dbReference>
<dbReference type="SUPFAM" id="SSF158472">
    <property type="entry name" value="HAMP domain-like"/>
    <property type="match status" value="1"/>
</dbReference>
<dbReference type="Gene3D" id="3.30.450.20">
    <property type="entry name" value="PAS domain"/>
    <property type="match status" value="1"/>
</dbReference>
<dbReference type="GO" id="GO:0016020">
    <property type="term" value="C:membrane"/>
    <property type="evidence" value="ECO:0007669"/>
    <property type="project" value="UniProtKB-SubCell"/>
</dbReference>
<feature type="transmembrane region" description="Helical" evidence="6">
    <location>
        <begin position="314"/>
        <end position="337"/>
    </location>
</feature>
<keyword evidence="4" id="KW-0807">Transducer</keyword>
<evidence type="ECO:0000313" key="9">
    <source>
        <dbReference type="EMBL" id="OYX03216.1"/>
    </source>
</evidence>
<keyword evidence="6" id="KW-1133">Transmembrane helix</keyword>
<evidence type="ECO:0000259" key="7">
    <source>
        <dbReference type="PROSITE" id="PS50111"/>
    </source>
</evidence>
<keyword evidence="2" id="KW-0145">Chemotaxis</keyword>
<dbReference type="Gene3D" id="1.10.287.950">
    <property type="entry name" value="Methyl-accepting chemotaxis protein"/>
    <property type="match status" value="1"/>
</dbReference>
<dbReference type="Pfam" id="PF22673">
    <property type="entry name" value="MCP-like_PDC_1"/>
    <property type="match status" value="1"/>
</dbReference>
<dbReference type="Pfam" id="PF00672">
    <property type="entry name" value="HAMP"/>
    <property type="match status" value="1"/>
</dbReference>
<dbReference type="CDD" id="cd11386">
    <property type="entry name" value="MCP_signal"/>
    <property type="match status" value="1"/>
</dbReference>
<dbReference type="SMART" id="SM00283">
    <property type="entry name" value="MA"/>
    <property type="match status" value="1"/>
</dbReference>
<dbReference type="PROSITE" id="PS50111">
    <property type="entry name" value="CHEMOTAXIS_TRANSDUC_2"/>
    <property type="match status" value="1"/>
</dbReference>
<proteinExistence type="inferred from homology"/>
<dbReference type="PANTHER" id="PTHR43531">
    <property type="entry name" value="PROTEIN ICFG"/>
    <property type="match status" value="1"/>
</dbReference>
<dbReference type="InterPro" id="IPR004090">
    <property type="entry name" value="Chemotax_Me-accpt_rcpt"/>
</dbReference>
<keyword evidence="6" id="KW-0812">Transmembrane</keyword>
<evidence type="ECO:0000256" key="4">
    <source>
        <dbReference type="PROSITE-ProRule" id="PRU00284"/>
    </source>
</evidence>
<evidence type="ECO:0000256" key="2">
    <source>
        <dbReference type="ARBA" id="ARBA00022500"/>
    </source>
</evidence>
<feature type="domain" description="HAMP" evidence="8">
    <location>
        <begin position="425"/>
        <end position="471"/>
    </location>
</feature>
<dbReference type="PROSITE" id="PS50885">
    <property type="entry name" value="HAMP"/>
    <property type="match status" value="2"/>
</dbReference>